<accession>A0A9X3N8U8</accession>
<proteinExistence type="predicted"/>
<feature type="domain" description="L,D-TPase catalytic" evidence="8">
    <location>
        <begin position="428"/>
        <end position="545"/>
    </location>
</feature>
<dbReference type="GO" id="GO:0018104">
    <property type="term" value="P:peptidoglycan-protein cross-linking"/>
    <property type="evidence" value="ECO:0007669"/>
    <property type="project" value="TreeGrafter"/>
</dbReference>
<sequence>MALGLAPSPAARKRRTNRQPQQSPRRLRWPIFVGFGLIAVAALAVTAVLEWSGATLAKDPAALARVDIQTFGGTLQSATAKDSEGRAIALTDNDGKLTPVKKVAPGAKITIDVVTRRPGWNAWLVGKTKQQKLTVMAPFAEVTSKWVTRPVGGAVPVTFSEPIARVSYAGHTARGTGTSLKLPEKAKAGTVKVAVAARPWERLAPAVTVHYFPPAKRPVALVSPAPGGRLDPGDQLRLTLSASVQKVFGKSLPELAVAGHWKRTNDHTLVFTPSGTGPSLGSDVKVTLPHTVALADATGRGLNTGREIDWKVPPASPLRLIQLLAEDGYLPVEFKAAGAPVAHTVRAQSSAAAHPPDGTFPWRFSNTPSELKKQWAPETGNVIVRGAIMMYQDEHHLAVDGLPGPELWKGLLKSAVDDKVEHSSYNYVYVHRDHLPQVATLWHNGKNIFSTPGNTGVAAAPTELGTFPVFEHLPETTMSGTNPDGSHYNDPGIKWVSYFNGGDALHAFDRASFGTPQSVGCVELPLASAAKIYPYTPIGTLVTIES</sequence>
<dbReference type="RefSeq" id="WP_270046226.1">
    <property type="nucleotide sequence ID" value="NZ_JAPDOD010000082.1"/>
</dbReference>
<evidence type="ECO:0000256" key="3">
    <source>
        <dbReference type="ARBA" id="ARBA00022960"/>
    </source>
</evidence>
<evidence type="ECO:0000256" key="1">
    <source>
        <dbReference type="ARBA" id="ARBA00004752"/>
    </source>
</evidence>
<dbReference type="GO" id="GO:0071555">
    <property type="term" value="P:cell wall organization"/>
    <property type="evidence" value="ECO:0007669"/>
    <property type="project" value="UniProtKB-UniRule"/>
</dbReference>
<name>A0A9X3N8U8_9ACTN</name>
<dbReference type="AlphaFoldDB" id="A0A9X3N8U8"/>
<dbReference type="Pfam" id="PF03734">
    <property type="entry name" value="YkuD"/>
    <property type="match status" value="1"/>
</dbReference>
<comment type="caution">
    <text evidence="9">The sequence shown here is derived from an EMBL/GenBank/DDBJ whole genome shotgun (WGS) entry which is preliminary data.</text>
</comment>
<feature type="active site" description="Proton donor/acceptor" evidence="6">
    <location>
        <position position="506"/>
    </location>
</feature>
<dbReference type="InterPro" id="IPR005490">
    <property type="entry name" value="LD_TPept_cat_dom"/>
</dbReference>
<evidence type="ECO:0000259" key="8">
    <source>
        <dbReference type="PROSITE" id="PS52029"/>
    </source>
</evidence>
<dbReference type="PANTHER" id="PTHR30582">
    <property type="entry name" value="L,D-TRANSPEPTIDASE"/>
    <property type="match status" value="1"/>
</dbReference>
<evidence type="ECO:0000313" key="10">
    <source>
        <dbReference type="Proteomes" id="UP001149140"/>
    </source>
</evidence>
<gene>
    <name evidence="9" type="ORF">OM076_42325</name>
</gene>
<keyword evidence="3 6" id="KW-0133">Cell shape</keyword>
<evidence type="ECO:0000256" key="4">
    <source>
        <dbReference type="ARBA" id="ARBA00022984"/>
    </source>
</evidence>
<dbReference type="SUPFAM" id="SSF141523">
    <property type="entry name" value="L,D-transpeptidase catalytic domain-like"/>
    <property type="match status" value="1"/>
</dbReference>
<comment type="pathway">
    <text evidence="1 6">Cell wall biogenesis; peptidoglycan biosynthesis.</text>
</comment>
<dbReference type="Gene3D" id="2.40.440.10">
    <property type="entry name" value="L,D-transpeptidase catalytic domain-like"/>
    <property type="match status" value="1"/>
</dbReference>
<dbReference type="InterPro" id="IPR038063">
    <property type="entry name" value="Transpep_catalytic_dom"/>
</dbReference>
<evidence type="ECO:0000313" key="9">
    <source>
        <dbReference type="EMBL" id="MDA0166973.1"/>
    </source>
</evidence>
<dbReference type="GO" id="GO:0005576">
    <property type="term" value="C:extracellular region"/>
    <property type="evidence" value="ECO:0007669"/>
    <property type="project" value="TreeGrafter"/>
</dbReference>
<evidence type="ECO:0000256" key="5">
    <source>
        <dbReference type="ARBA" id="ARBA00023316"/>
    </source>
</evidence>
<feature type="active site" description="Nucleophile" evidence="6">
    <location>
        <position position="521"/>
    </location>
</feature>
<feature type="region of interest" description="Disordered" evidence="7">
    <location>
        <begin position="1"/>
        <end position="23"/>
    </location>
</feature>
<dbReference type="GO" id="GO:0016740">
    <property type="term" value="F:transferase activity"/>
    <property type="evidence" value="ECO:0007669"/>
    <property type="project" value="UniProtKB-KW"/>
</dbReference>
<evidence type="ECO:0000256" key="2">
    <source>
        <dbReference type="ARBA" id="ARBA00022679"/>
    </source>
</evidence>
<keyword evidence="2" id="KW-0808">Transferase</keyword>
<dbReference type="GO" id="GO:0071972">
    <property type="term" value="F:peptidoglycan L,D-transpeptidase activity"/>
    <property type="evidence" value="ECO:0007669"/>
    <property type="project" value="TreeGrafter"/>
</dbReference>
<organism evidence="9 10">
    <name type="scientific">Solirubrobacter ginsenosidimutans</name>
    <dbReference type="NCBI Taxonomy" id="490573"/>
    <lineage>
        <taxon>Bacteria</taxon>
        <taxon>Bacillati</taxon>
        <taxon>Actinomycetota</taxon>
        <taxon>Thermoleophilia</taxon>
        <taxon>Solirubrobacterales</taxon>
        <taxon>Solirubrobacteraceae</taxon>
        <taxon>Solirubrobacter</taxon>
    </lineage>
</organism>
<evidence type="ECO:0000256" key="7">
    <source>
        <dbReference type="SAM" id="MobiDB-lite"/>
    </source>
</evidence>
<dbReference type="InterPro" id="IPR050979">
    <property type="entry name" value="LD-transpeptidase"/>
</dbReference>
<dbReference type="PROSITE" id="PS52029">
    <property type="entry name" value="LD_TPASE"/>
    <property type="match status" value="1"/>
</dbReference>
<dbReference type="GO" id="GO:0008360">
    <property type="term" value="P:regulation of cell shape"/>
    <property type="evidence" value="ECO:0007669"/>
    <property type="project" value="UniProtKB-UniRule"/>
</dbReference>
<keyword evidence="10" id="KW-1185">Reference proteome</keyword>
<keyword evidence="5 6" id="KW-0961">Cell wall biogenesis/degradation</keyword>
<evidence type="ECO:0000256" key="6">
    <source>
        <dbReference type="PROSITE-ProRule" id="PRU01373"/>
    </source>
</evidence>
<protein>
    <submittedName>
        <fullName evidence="9">L,D-transpeptidase</fullName>
    </submittedName>
</protein>
<reference evidence="9" key="1">
    <citation type="submission" date="2022-10" db="EMBL/GenBank/DDBJ databases">
        <title>The WGS of Solirubrobacter ginsenosidimutans DSM 21036.</title>
        <authorList>
            <person name="Jiang Z."/>
        </authorList>
    </citation>
    <scope>NUCLEOTIDE SEQUENCE</scope>
    <source>
        <strain evidence="9">DSM 21036</strain>
    </source>
</reference>
<dbReference type="PANTHER" id="PTHR30582:SF2">
    <property type="entry name" value="L,D-TRANSPEPTIDASE YCIB-RELATED"/>
    <property type="match status" value="1"/>
</dbReference>
<dbReference type="CDD" id="cd16913">
    <property type="entry name" value="YkuD_like"/>
    <property type="match status" value="1"/>
</dbReference>
<keyword evidence="4 6" id="KW-0573">Peptidoglycan synthesis</keyword>
<dbReference type="EMBL" id="JAPDOD010000082">
    <property type="protein sequence ID" value="MDA0166973.1"/>
    <property type="molecule type" value="Genomic_DNA"/>
</dbReference>
<dbReference type="Proteomes" id="UP001149140">
    <property type="component" value="Unassembled WGS sequence"/>
</dbReference>